<keyword evidence="2" id="KW-1185">Reference proteome</keyword>
<proteinExistence type="predicted"/>
<organism evidence="1 2">
    <name type="scientific">Camellia lanceoleosa</name>
    <dbReference type="NCBI Taxonomy" id="1840588"/>
    <lineage>
        <taxon>Eukaryota</taxon>
        <taxon>Viridiplantae</taxon>
        <taxon>Streptophyta</taxon>
        <taxon>Embryophyta</taxon>
        <taxon>Tracheophyta</taxon>
        <taxon>Spermatophyta</taxon>
        <taxon>Magnoliopsida</taxon>
        <taxon>eudicotyledons</taxon>
        <taxon>Gunneridae</taxon>
        <taxon>Pentapetalae</taxon>
        <taxon>asterids</taxon>
        <taxon>Ericales</taxon>
        <taxon>Theaceae</taxon>
        <taxon>Camellia</taxon>
    </lineage>
</organism>
<dbReference type="EMBL" id="CM045770">
    <property type="protein sequence ID" value="KAI7990136.1"/>
    <property type="molecule type" value="Genomic_DNA"/>
</dbReference>
<evidence type="ECO:0000313" key="1">
    <source>
        <dbReference type="EMBL" id="KAI7990136.1"/>
    </source>
</evidence>
<accession>A0ACC0FQ82</accession>
<comment type="caution">
    <text evidence="1">The sequence shown here is derived from an EMBL/GenBank/DDBJ whole genome shotgun (WGS) entry which is preliminary data.</text>
</comment>
<gene>
    <name evidence="1" type="ORF">LOK49_LG12G00427</name>
</gene>
<reference evidence="1 2" key="1">
    <citation type="journal article" date="2022" name="Plant J.">
        <title>Chromosome-level genome of Camellia lanceoleosa provides a valuable resource for understanding genome evolution and self-incompatibility.</title>
        <authorList>
            <person name="Gong W."/>
            <person name="Xiao S."/>
            <person name="Wang L."/>
            <person name="Liao Z."/>
            <person name="Chang Y."/>
            <person name="Mo W."/>
            <person name="Hu G."/>
            <person name="Li W."/>
            <person name="Zhao G."/>
            <person name="Zhu H."/>
            <person name="Hu X."/>
            <person name="Ji K."/>
            <person name="Xiang X."/>
            <person name="Song Q."/>
            <person name="Yuan D."/>
            <person name="Jin S."/>
            <person name="Zhang L."/>
        </authorList>
    </citation>
    <scope>NUCLEOTIDE SEQUENCE [LARGE SCALE GENOMIC DNA]</scope>
    <source>
        <strain evidence="1">SQ_2022a</strain>
    </source>
</reference>
<sequence length="223" mass="24115">MIQTLLSLFRSEELETTIDRCTTVASDLEPLEVLTENTTLLQEKDVSIPKQSITQKDENSYDLSDDNVFGSVAMASFKDHGGILPPPVNIPPIPHHSATARVPYGPRLSNGYNRSGNRVARNNKPTFHNGEHNGDGTHFSPPKIMNPHAAEFVPNGQIWVPNGYPASPNGYLASPNGIPMSPNGFPLTPTGFQPSLNGIPLTDGFAMSTISPVESPMVMTKLV</sequence>
<protein>
    <submittedName>
        <fullName evidence="1">Protein TSS</fullName>
    </submittedName>
</protein>
<dbReference type="Proteomes" id="UP001060215">
    <property type="component" value="Chromosome 13"/>
</dbReference>
<name>A0ACC0FQ82_9ERIC</name>
<evidence type="ECO:0000313" key="2">
    <source>
        <dbReference type="Proteomes" id="UP001060215"/>
    </source>
</evidence>